<evidence type="ECO:0000313" key="3">
    <source>
        <dbReference type="Proteomes" id="UP000678499"/>
    </source>
</evidence>
<gene>
    <name evidence="2" type="ORF">NMOB1V02_LOCUS1979</name>
</gene>
<evidence type="ECO:0000256" key="1">
    <source>
        <dbReference type="SAM" id="MobiDB-lite"/>
    </source>
</evidence>
<dbReference type="EMBL" id="CAJPEX010000207">
    <property type="protein sequence ID" value="CAG0914278.1"/>
    <property type="molecule type" value="Genomic_DNA"/>
</dbReference>
<accession>A0A7R9BF69</accession>
<evidence type="ECO:0000313" key="2">
    <source>
        <dbReference type="EMBL" id="CAD7274126.1"/>
    </source>
</evidence>
<dbReference type="Proteomes" id="UP000678499">
    <property type="component" value="Unassembled WGS sequence"/>
</dbReference>
<name>A0A7R9BF69_9CRUS</name>
<dbReference type="AlphaFoldDB" id="A0A7R9BF69"/>
<protein>
    <recommendedName>
        <fullName evidence="4">PH domain-containing protein</fullName>
    </recommendedName>
</protein>
<feature type="region of interest" description="Disordered" evidence="1">
    <location>
        <begin position="298"/>
        <end position="335"/>
    </location>
</feature>
<reference evidence="2" key="1">
    <citation type="submission" date="2020-11" db="EMBL/GenBank/DDBJ databases">
        <authorList>
            <person name="Tran Van P."/>
        </authorList>
    </citation>
    <scope>NUCLEOTIDE SEQUENCE</scope>
</reference>
<proteinExistence type="predicted"/>
<organism evidence="2">
    <name type="scientific">Notodromas monacha</name>
    <dbReference type="NCBI Taxonomy" id="399045"/>
    <lineage>
        <taxon>Eukaryota</taxon>
        <taxon>Metazoa</taxon>
        <taxon>Ecdysozoa</taxon>
        <taxon>Arthropoda</taxon>
        <taxon>Crustacea</taxon>
        <taxon>Oligostraca</taxon>
        <taxon>Ostracoda</taxon>
        <taxon>Podocopa</taxon>
        <taxon>Podocopida</taxon>
        <taxon>Cypridocopina</taxon>
        <taxon>Cypridoidea</taxon>
        <taxon>Cyprididae</taxon>
        <taxon>Notodromas</taxon>
    </lineage>
</organism>
<feature type="compositionally biased region" description="Basic and acidic residues" evidence="1">
    <location>
        <begin position="302"/>
        <end position="313"/>
    </location>
</feature>
<sequence length="381" mass="43880">MGDTLKKGAVSLKFPAKHRKLGSKAWKQKWIELKSPEKPDEDPRIMTYDCYPFHLSGSKAEPKCIALKNISGIRLTRSRKQEYVCVIDQADKANASAINLPEGQRASKTSLHRISGSSTIMRQFKANSWSQDFTNQDETHSEPFLYVSTWNFTELHSWMTEIRNAIWPPNALHGVSDGFEVSLMDMMGSWQLSDSLRDKYGLLIVEGVTMTLFDPFTGKSHFSWNVLTFSCFDLPQTTWELDKNHIIRGFTTKFHPLGEAEVWMFCKEAESLYSRLERILFEERRLSKEPRCTMTPMMRTSKRTEEETTEQKTRTRTVAFSSTSKDHPPRRHEKLRHRDSGFVAVTASTESLKTHGVHDFPRGSKCPCKITRFMQDESCMA</sequence>
<dbReference type="EMBL" id="OA882244">
    <property type="protein sequence ID" value="CAD7274126.1"/>
    <property type="molecule type" value="Genomic_DNA"/>
</dbReference>
<keyword evidence="3" id="KW-1185">Reference proteome</keyword>
<evidence type="ECO:0008006" key="4">
    <source>
        <dbReference type="Google" id="ProtNLM"/>
    </source>
</evidence>